<evidence type="ECO:0000313" key="3">
    <source>
        <dbReference type="Proteomes" id="UP000324517"/>
    </source>
</evidence>
<accession>A0A5D4T3D8</accession>
<dbReference type="InterPro" id="IPR015001">
    <property type="entry name" value="DUF1850"/>
</dbReference>
<sequence>MNNKFFIFGSTVLIVLLLFLLVRIPVINVSYDDGGFQLTEDSFEIYWIHSVEKEPWLETYEKKGDRLILAKTRFKTFGAGTPSDGEIIPSNDGFVHMKIDREVEGVELIVSKNVETTLITESREYHLFELVEDYENVSIRINKLPLWQYLRGEIS</sequence>
<proteinExistence type="predicted"/>
<evidence type="ECO:0000256" key="1">
    <source>
        <dbReference type="SAM" id="Phobius"/>
    </source>
</evidence>
<feature type="transmembrane region" description="Helical" evidence="1">
    <location>
        <begin position="6"/>
        <end position="26"/>
    </location>
</feature>
<keyword evidence="1" id="KW-0812">Transmembrane</keyword>
<evidence type="ECO:0000313" key="2">
    <source>
        <dbReference type="EMBL" id="TYS70217.1"/>
    </source>
</evidence>
<dbReference type="OrthoDB" id="4411648at2"/>
<protein>
    <submittedName>
        <fullName evidence="2">DUF1850 domain-containing protein</fullName>
    </submittedName>
</protein>
<dbReference type="AlphaFoldDB" id="A0A5D4T3D8"/>
<dbReference type="RefSeq" id="WP_148980062.1">
    <property type="nucleotide sequence ID" value="NZ_JBNIKO010000001.1"/>
</dbReference>
<comment type="caution">
    <text evidence="2">The sequence shown here is derived from an EMBL/GenBank/DDBJ whole genome shotgun (WGS) entry which is preliminary data.</text>
</comment>
<dbReference type="Pfam" id="PF08905">
    <property type="entry name" value="DUF1850"/>
    <property type="match status" value="1"/>
</dbReference>
<reference evidence="2 3" key="1">
    <citation type="submission" date="2019-08" db="EMBL/GenBank/DDBJ databases">
        <title>Bacillus genomes from the desert of Cuatro Cienegas, Coahuila.</title>
        <authorList>
            <person name="Olmedo-Alvarez G."/>
        </authorList>
    </citation>
    <scope>NUCLEOTIDE SEQUENCE [LARGE SCALE GENOMIC DNA]</scope>
    <source>
        <strain evidence="2 3">CH98b_3T</strain>
    </source>
</reference>
<dbReference type="EMBL" id="VTET01000008">
    <property type="protein sequence ID" value="TYS70217.1"/>
    <property type="molecule type" value="Genomic_DNA"/>
</dbReference>
<keyword evidence="1" id="KW-0472">Membrane</keyword>
<organism evidence="2 3">
    <name type="scientific">Sutcliffiella horikoshii</name>
    <dbReference type="NCBI Taxonomy" id="79883"/>
    <lineage>
        <taxon>Bacteria</taxon>
        <taxon>Bacillati</taxon>
        <taxon>Bacillota</taxon>
        <taxon>Bacilli</taxon>
        <taxon>Bacillales</taxon>
        <taxon>Bacillaceae</taxon>
        <taxon>Sutcliffiella</taxon>
    </lineage>
</organism>
<keyword evidence="1" id="KW-1133">Transmembrane helix</keyword>
<gene>
    <name evidence="2" type="ORF">FZC75_16445</name>
</gene>
<dbReference type="Proteomes" id="UP000324517">
    <property type="component" value="Unassembled WGS sequence"/>
</dbReference>
<name>A0A5D4T3D8_9BACI</name>